<dbReference type="GO" id="GO:0003677">
    <property type="term" value="F:DNA binding"/>
    <property type="evidence" value="ECO:0007669"/>
    <property type="project" value="UniProtKB-KW"/>
</dbReference>
<dbReference type="Pfam" id="PF00126">
    <property type="entry name" value="HTH_1"/>
    <property type="match status" value="1"/>
</dbReference>
<evidence type="ECO:0000313" key="7">
    <source>
        <dbReference type="Proteomes" id="UP000011724"/>
    </source>
</evidence>
<proteinExistence type="inferred from homology"/>
<dbReference type="BioCyc" id="DPIE1322246:BN4_RS04475-MONOMER"/>
<dbReference type="OrthoDB" id="464481at2"/>
<dbReference type="PATRIC" id="fig|879567.3.peg.899"/>
<dbReference type="InterPro" id="IPR050176">
    <property type="entry name" value="LTTR"/>
</dbReference>
<dbReference type="eggNOG" id="COG0583">
    <property type="taxonomic scope" value="Bacteria"/>
</dbReference>
<protein>
    <submittedName>
        <fullName evidence="6">Transcriptional regulator, LysR family</fullName>
    </submittedName>
</protein>
<dbReference type="Proteomes" id="UP000011724">
    <property type="component" value="Chromosome"/>
</dbReference>
<dbReference type="FunFam" id="1.10.10.10:FF:000001">
    <property type="entry name" value="LysR family transcriptional regulator"/>
    <property type="match status" value="1"/>
</dbReference>
<name>M1WJL6_PSEP2</name>
<organism evidence="6 7">
    <name type="scientific">Pseudodesulfovibrio piezophilus (strain DSM 21447 / JCM 15486 / C1TLV30)</name>
    <name type="common">Desulfovibrio piezophilus</name>
    <dbReference type="NCBI Taxonomy" id="1322246"/>
    <lineage>
        <taxon>Bacteria</taxon>
        <taxon>Pseudomonadati</taxon>
        <taxon>Thermodesulfobacteriota</taxon>
        <taxon>Desulfovibrionia</taxon>
        <taxon>Desulfovibrionales</taxon>
        <taxon>Desulfovibrionaceae</taxon>
    </lineage>
</organism>
<evidence type="ECO:0000256" key="1">
    <source>
        <dbReference type="ARBA" id="ARBA00009437"/>
    </source>
</evidence>
<dbReference type="Gene3D" id="1.10.10.10">
    <property type="entry name" value="Winged helix-like DNA-binding domain superfamily/Winged helix DNA-binding domain"/>
    <property type="match status" value="1"/>
</dbReference>
<dbReference type="InterPro" id="IPR005119">
    <property type="entry name" value="LysR_subst-bd"/>
</dbReference>
<feature type="domain" description="HTH lysR-type" evidence="5">
    <location>
        <begin position="10"/>
        <end position="67"/>
    </location>
</feature>
<gene>
    <name evidence="6" type="ordered locus">BN4_10874</name>
</gene>
<evidence type="ECO:0000313" key="6">
    <source>
        <dbReference type="EMBL" id="CCH48111.1"/>
    </source>
</evidence>
<evidence type="ECO:0000256" key="2">
    <source>
        <dbReference type="ARBA" id="ARBA00023015"/>
    </source>
</evidence>
<keyword evidence="2" id="KW-0805">Transcription regulation</keyword>
<keyword evidence="4" id="KW-0804">Transcription</keyword>
<dbReference type="InterPro" id="IPR036390">
    <property type="entry name" value="WH_DNA-bd_sf"/>
</dbReference>
<comment type="similarity">
    <text evidence="1">Belongs to the LysR transcriptional regulatory family.</text>
</comment>
<accession>M1WJL6</accession>
<dbReference type="PANTHER" id="PTHR30579">
    <property type="entry name" value="TRANSCRIPTIONAL REGULATOR"/>
    <property type="match status" value="1"/>
</dbReference>
<dbReference type="Gene3D" id="3.40.190.10">
    <property type="entry name" value="Periplasmic binding protein-like II"/>
    <property type="match status" value="2"/>
</dbReference>
<dbReference type="KEGG" id="dpi:BN4_10874"/>
<sequence length="290" mass="32114">MSYTSTLTQLPPDVLRTFIYAVETGSFTNAAELVHRTQSAVSMQMKRLESDLEKPLFVRQGRGVRLTTDGETLYRYALRLTTLHDEALAALTQPQLSGVVRLGAPEDYAAQYVPSALQRFATLHPRITVDVYCDVSENLSRQFQDGELDVMITTESRADGPFCRQQDLMWIVEEHGTAMEQSPLPLALFHEGCHYRRNTLTALEEAGISYRIAYGSPSLAGILAIVRAGLAVAVVAHGTAIPGCRRLTKNEGLPFIPPVGIALRLNQRNNTPATRSLHRFIDAELEMTTV</sequence>
<dbReference type="EMBL" id="FO203427">
    <property type="protein sequence ID" value="CCH48111.1"/>
    <property type="molecule type" value="Genomic_DNA"/>
</dbReference>
<evidence type="ECO:0000259" key="5">
    <source>
        <dbReference type="PROSITE" id="PS50931"/>
    </source>
</evidence>
<dbReference type="PRINTS" id="PR00039">
    <property type="entry name" value="HTHLYSR"/>
</dbReference>
<reference evidence="7" key="2">
    <citation type="journal article" date="2013" name="Stand. Genomic Sci.">
        <title>Complete genome sequence of Desulfocapsa sulfexigens, a marine deltaproteobacterium specialized in disproportionating inorganic sulfur compounds.</title>
        <authorList>
            <person name="Finster K.W."/>
            <person name="Kjeldsen K.U."/>
            <person name="Kube M."/>
            <person name="Reinhardt R."/>
            <person name="Mussmann M."/>
            <person name="Amann R."/>
            <person name="Schreiber L."/>
        </authorList>
    </citation>
    <scope>NUCLEOTIDE SEQUENCE [LARGE SCALE GENOMIC DNA]</scope>
    <source>
        <strain evidence="7">DSM 10523 / SB164P1</strain>
    </source>
</reference>
<dbReference type="InterPro" id="IPR000847">
    <property type="entry name" value="LysR_HTH_N"/>
</dbReference>
<dbReference type="InterPro" id="IPR036388">
    <property type="entry name" value="WH-like_DNA-bd_sf"/>
</dbReference>
<dbReference type="SUPFAM" id="SSF46785">
    <property type="entry name" value="Winged helix' DNA-binding domain"/>
    <property type="match status" value="1"/>
</dbReference>
<dbReference type="GO" id="GO:0003700">
    <property type="term" value="F:DNA-binding transcription factor activity"/>
    <property type="evidence" value="ECO:0007669"/>
    <property type="project" value="InterPro"/>
</dbReference>
<dbReference type="PANTHER" id="PTHR30579:SF7">
    <property type="entry name" value="HTH-TYPE TRANSCRIPTIONAL REGULATOR LRHA-RELATED"/>
    <property type="match status" value="1"/>
</dbReference>
<dbReference type="AlphaFoldDB" id="M1WJL6"/>
<dbReference type="PROSITE" id="PS50931">
    <property type="entry name" value="HTH_LYSR"/>
    <property type="match status" value="1"/>
</dbReference>
<keyword evidence="3" id="KW-0238">DNA-binding</keyword>
<dbReference type="SUPFAM" id="SSF53850">
    <property type="entry name" value="Periplasmic binding protein-like II"/>
    <property type="match status" value="1"/>
</dbReference>
<dbReference type="HOGENOM" id="CLU_039613_1_4_7"/>
<evidence type="ECO:0000256" key="3">
    <source>
        <dbReference type="ARBA" id="ARBA00023125"/>
    </source>
</evidence>
<evidence type="ECO:0000256" key="4">
    <source>
        <dbReference type="ARBA" id="ARBA00023163"/>
    </source>
</evidence>
<reference evidence="6 7" key="1">
    <citation type="journal article" date="2013" name="PLoS ONE">
        <title>The first genomic and proteomic characterization of a deep-sea sulfate reducer: insights into the piezophilic lifestyle of Desulfovibrio piezophilus.</title>
        <authorList>
            <person name="Pradel N."/>
            <person name="Ji B."/>
            <person name="Gimenez G."/>
            <person name="Talla E."/>
            <person name="Lenoble P."/>
            <person name="Garel M."/>
            <person name="Tamburini C."/>
            <person name="Fourquet P."/>
            <person name="Lebrun R."/>
            <person name="Bertin P."/>
            <person name="Denis Y."/>
            <person name="Pophillat M."/>
            <person name="Barbe V."/>
            <person name="Ollivier B."/>
            <person name="Dolla A."/>
        </authorList>
    </citation>
    <scope>NUCLEOTIDE SEQUENCE [LARGE SCALE GENOMIC DNA]</scope>
    <source>
        <strain evidence="7">DSM 10523 / SB164P1</strain>
    </source>
</reference>
<dbReference type="Pfam" id="PF03466">
    <property type="entry name" value="LysR_substrate"/>
    <property type="match status" value="1"/>
</dbReference>
<dbReference type="RefSeq" id="WP_015414164.1">
    <property type="nucleotide sequence ID" value="NC_020409.1"/>
</dbReference>
<keyword evidence="7" id="KW-1185">Reference proteome</keyword>